<dbReference type="GeneTree" id="ENSGT00530000063790"/>
<dbReference type="PANTHER" id="PTHR33767:SF1">
    <property type="entry name" value="LEUCINE RICH ADAPTOR PROTEIN 1-LIKE"/>
    <property type="match status" value="1"/>
</dbReference>
<keyword evidence="2" id="KW-1185">Reference proteome</keyword>
<dbReference type="AlphaFoldDB" id="A0A6I8QKK8"/>
<dbReference type="InterPro" id="IPR039499">
    <property type="entry name" value="LURA1/LRA25"/>
</dbReference>
<dbReference type="OrthoDB" id="6508726at2759"/>
<evidence type="ECO:0000313" key="3">
    <source>
        <dbReference type="RefSeq" id="XP_002940173.1"/>
    </source>
</evidence>
<dbReference type="KEGG" id="xtr:100380016"/>
<dbReference type="Xenbase" id="XB-GENE-958293">
    <property type="gene designation" value="lurap1l"/>
</dbReference>
<reference evidence="3" key="3">
    <citation type="submission" date="2025-04" db="UniProtKB">
        <authorList>
            <consortium name="RefSeq"/>
        </authorList>
    </citation>
    <scope>IDENTIFICATION</scope>
    <source>
        <strain evidence="3">Nigerian</strain>
        <tissue evidence="3">Liver and blood</tissue>
    </source>
</reference>
<reference evidence="1" key="1">
    <citation type="journal article" date="2010" name="Science">
        <title>The genome of the Western clawed frog Xenopus tropicalis.</title>
        <authorList>
            <person name="Hellsten U."/>
            <person name="Harland R.M."/>
            <person name="Gilchrist M.J."/>
            <person name="Hendrix D."/>
            <person name="Jurka J."/>
            <person name="Kapitonov V."/>
            <person name="Ovcharenko I."/>
            <person name="Putnam N.H."/>
            <person name="Shu S."/>
            <person name="Taher L."/>
            <person name="Blitz I.L."/>
            <person name="Blumberg B."/>
            <person name="Dichmann D.S."/>
            <person name="Dubchak I."/>
            <person name="Amaya E."/>
            <person name="Detter J.C."/>
            <person name="Fletcher R."/>
            <person name="Gerhard D.S."/>
            <person name="Goodstein D."/>
            <person name="Graves T."/>
            <person name="Grigoriev I.V."/>
            <person name="Grimwood J."/>
            <person name="Kawashima T."/>
            <person name="Lindquist E."/>
            <person name="Lucas S.M."/>
            <person name="Mead P.E."/>
            <person name="Mitros T."/>
            <person name="Ogino H."/>
            <person name="Ohta Y."/>
            <person name="Poliakov A.V."/>
            <person name="Pollet N."/>
            <person name="Robert J."/>
            <person name="Salamov A."/>
            <person name="Sater A.K."/>
            <person name="Schmutz J."/>
            <person name="Terry A."/>
            <person name="Vize P.D."/>
            <person name="Warren W.C."/>
            <person name="Wells D."/>
            <person name="Wills A."/>
            <person name="Wilson R.K."/>
            <person name="Zimmerman L.B."/>
            <person name="Zorn A.M."/>
            <person name="Grainger R."/>
            <person name="Grammer T."/>
            <person name="Khokha M.K."/>
            <person name="Richardson P.M."/>
            <person name="Rokhsar D.S."/>
        </authorList>
    </citation>
    <scope>NUCLEOTIDE SEQUENCE [LARGE SCALE GENOMIC DNA]</scope>
    <source>
        <strain evidence="1">Nigerian</strain>
    </source>
</reference>
<dbReference type="GeneID" id="100380016"/>
<dbReference type="GO" id="GO:0009966">
    <property type="term" value="P:regulation of signal transduction"/>
    <property type="evidence" value="ECO:0000318"/>
    <property type="project" value="GO_Central"/>
</dbReference>
<dbReference type="Pfam" id="PF14854">
    <property type="entry name" value="LURAP"/>
    <property type="match status" value="1"/>
</dbReference>
<evidence type="ECO:0000313" key="1">
    <source>
        <dbReference type="Ensembl" id="ENSXETP00000069095"/>
    </source>
</evidence>
<sequence length="200" mass="22683">MAEPSLLDLRDIEVKMGRKVPESLAKSLREEHYWDWSKDGRDGYAEYPEVPGSFPQSSSLERLESKIQLLKQDMVYLRATDVKLMRQLLIINESIESIKWMMEEKDIVTSQGSSLSGSLCSLLESNDASLRGSCNSLQDCSDGMDEMSVGSYLDTLADIVPRHCTPSDFDQYSDTQENALNHQPISNNSSNQSDEYYCFR</sequence>
<dbReference type="CTD" id="286343"/>
<dbReference type="InterPro" id="IPR037443">
    <property type="entry name" value="LURAP1"/>
</dbReference>
<dbReference type="Ensembl" id="ENSXETT00000071515">
    <property type="protein sequence ID" value="ENSXETP00000069095"/>
    <property type="gene ID" value="ENSXETG00000034475"/>
</dbReference>
<name>A0A6I8QKK8_XENTR</name>
<organism evidence="1">
    <name type="scientific">Xenopus tropicalis</name>
    <name type="common">Western clawed frog</name>
    <name type="synonym">Silurana tropicalis</name>
    <dbReference type="NCBI Taxonomy" id="8364"/>
    <lineage>
        <taxon>Eukaryota</taxon>
        <taxon>Metazoa</taxon>
        <taxon>Chordata</taxon>
        <taxon>Craniata</taxon>
        <taxon>Vertebrata</taxon>
        <taxon>Euteleostomi</taxon>
        <taxon>Amphibia</taxon>
        <taxon>Batrachia</taxon>
        <taxon>Anura</taxon>
        <taxon>Pipoidea</taxon>
        <taxon>Pipidae</taxon>
        <taxon>Xenopodinae</taxon>
        <taxon>Xenopus</taxon>
        <taxon>Silurana</taxon>
    </lineage>
</organism>
<dbReference type="RefSeq" id="XP_002940173.1">
    <property type="nucleotide sequence ID" value="XM_002940127.3"/>
</dbReference>
<dbReference type="AGR" id="Xenbase:XB-GENE-958293"/>
<dbReference type="Proteomes" id="UP000008143">
    <property type="component" value="Chromosome 1"/>
</dbReference>
<gene>
    <name evidence="1 3 4" type="primary">lurap1l</name>
</gene>
<evidence type="ECO:0000313" key="2">
    <source>
        <dbReference type="Proteomes" id="UP000008143"/>
    </source>
</evidence>
<dbReference type="GO" id="GO:0043123">
    <property type="term" value="P:positive regulation of canonical NF-kappaB signal transduction"/>
    <property type="evidence" value="ECO:0007669"/>
    <property type="project" value="InterPro"/>
</dbReference>
<dbReference type="Bgee" id="ENSXETG00000034475">
    <property type="expression patterns" value="Expressed in testis and 8 other cell types or tissues"/>
</dbReference>
<accession>A0A6I8QKK8</accession>
<protein>
    <submittedName>
        <fullName evidence="1 3">Leucine rich adaptor protein 1-like</fullName>
    </submittedName>
</protein>
<dbReference type="PANTHER" id="PTHR33767">
    <property type="entry name" value="LEUCINE RICH ADAPTOR PROTEIN 1-LIKE"/>
    <property type="match status" value="1"/>
</dbReference>
<proteinExistence type="predicted"/>
<reference evidence="1" key="2">
    <citation type="submission" date="2020-05" db="UniProtKB">
        <authorList>
            <consortium name="Ensembl"/>
        </authorList>
    </citation>
    <scope>IDENTIFICATION</scope>
</reference>
<dbReference type="OMA" id="QPLHKHP"/>
<evidence type="ECO:0000313" key="4">
    <source>
        <dbReference type="Xenbase" id="XB-GENE-958293"/>
    </source>
</evidence>